<proteinExistence type="inferred from homology"/>
<feature type="transmembrane region" description="Helical" evidence="8">
    <location>
        <begin position="12"/>
        <end position="34"/>
    </location>
</feature>
<organism evidence="10 11">
    <name type="scientific">Oleomonas cavernae</name>
    <dbReference type="NCBI Taxonomy" id="2320859"/>
    <lineage>
        <taxon>Bacteria</taxon>
        <taxon>Pseudomonadati</taxon>
        <taxon>Pseudomonadota</taxon>
        <taxon>Alphaproteobacteria</taxon>
        <taxon>Acetobacterales</taxon>
        <taxon>Acetobacteraceae</taxon>
        <taxon>Oleomonas</taxon>
    </lineage>
</organism>
<feature type="transmembrane region" description="Helical" evidence="8">
    <location>
        <begin position="310"/>
        <end position="332"/>
    </location>
</feature>
<feature type="transmembrane region" description="Helical" evidence="8">
    <location>
        <begin position="167"/>
        <end position="188"/>
    </location>
</feature>
<keyword evidence="8" id="KW-0997">Cell inner membrane</keyword>
<dbReference type="GO" id="GO:0015385">
    <property type="term" value="F:sodium:proton antiporter activity"/>
    <property type="evidence" value="ECO:0007669"/>
    <property type="project" value="TreeGrafter"/>
</dbReference>
<evidence type="ECO:0000256" key="8">
    <source>
        <dbReference type="RuleBase" id="RU365088"/>
    </source>
</evidence>
<feature type="transmembrane region" description="Helical" evidence="8">
    <location>
        <begin position="373"/>
        <end position="393"/>
    </location>
</feature>
<feature type="domain" description="Major facilitator superfamily (MFS) profile" evidence="9">
    <location>
        <begin position="11"/>
        <end position="397"/>
    </location>
</feature>
<evidence type="ECO:0000259" key="9">
    <source>
        <dbReference type="PROSITE" id="PS50850"/>
    </source>
</evidence>
<sequence>MQSNASPQSRLGMIVALGALTAFAPLSIDMYLPAFPALEGYFATDAGAVQATLAAFFIGLAIGQAFHGPLSDRFGRRAPLMAGIAIYIAASIGAVFAPDIETLAALRFIQAIGGCAGMVIARAMVRDLFDERDSAKVFSMLMLVMGLAPILAPLAGGQILILADWRVIFLVLAGFGALCLFSVTLFLPETLGRERRHRGGLGSVLRAYGHLLADPGFMGFGVANALLSAGLFSYITGSPFIFITLYGVSPQDYGLLFSLNAFGLIAASQVNVRLLRYWDGRRILKVAMAVNALAGLVLAGMALAQPASLFLLMVPLFTTLVSLGFVGANAMAAAMSRAGHHAGAASALLGVMQFGFGAMAGAAVGLFENGTAGPMGLVMAGLAVAGFTTHRLLAARP</sequence>
<feature type="transmembrane region" description="Helical" evidence="8">
    <location>
        <begin position="104"/>
        <end position="125"/>
    </location>
</feature>
<dbReference type="NCBIfam" id="TIGR00710">
    <property type="entry name" value="efflux_Bcr_CflA"/>
    <property type="match status" value="1"/>
</dbReference>
<comment type="caution">
    <text evidence="10">The sequence shown here is derived from an EMBL/GenBank/DDBJ whole genome shotgun (WGS) entry which is preliminary data.</text>
</comment>
<comment type="similarity">
    <text evidence="2 8">Belongs to the major facilitator superfamily. Bcr/CmlA family.</text>
</comment>
<keyword evidence="6 8" id="KW-1133">Transmembrane helix</keyword>
<dbReference type="Pfam" id="PF07690">
    <property type="entry name" value="MFS_1"/>
    <property type="match status" value="1"/>
</dbReference>
<feature type="transmembrane region" description="Helical" evidence="8">
    <location>
        <begin position="46"/>
        <end position="66"/>
    </location>
</feature>
<dbReference type="GO" id="GO:1990961">
    <property type="term" value="P:xenobiotic detoxification by transmembrane export across the plasma membrane"/>
    <property type="evidence" value="ECO:0007669"/>
    <property type="project" value="InterPro"/>
</dbReference>
<evidence type="ECO:0000256" key="6">
    <source>
        <dbReference type="ARBA" id="ARBA00022989"/>
    </source>
</evidence>
<evidence type="ECO:0000313" key="11">
    <source>
        <dbReference type="Proteomes" id="UP000284605"/>
    </source>
</evidence>
<dbReference type="FunFam" id="1.20.1720.10:FF:000005">
    <property type="entry name" value="Bcr/CflA family efflux transporter"/>
    <property type="match status" value="1"/>
</dbReference>
<dbReference type="InterPro" id="IPR036259">
    <property type="entry name" value="MFS_trans_sf"/>
</dbReference>
<dbReference type="RefSeq" id="WP_119782478.1">
    <property type="nucleotide sequence ID" value="NZ_QYUK01000011.1"/>
</dbReference>
<feature type="transmembrane region" description="Helical" evidence="8">
    <location>
        <begin position="284"/>
        <end position="304"/>
    </location>
</feature>
<dbReference type="PANTHER" id="PTHR23502">
    <property type="entry name" value="MAJOR FACILITATOR SUPERFAMILY"/>
    <property type="match status" value="1"/>
</dbReference>
<dbReference type="OrthoDB" id="9800416at2"/>
<dbReference type="GO" id="GO:0042910">
    <property type="term" value="F:xenobiotic transmembrane transporter activity"/>
    <property type="evidence" value="ECO:0007669"/>
    <property type="project" value="InterPro"/>
</dbReference>
<reference evidence="10 11" key="1">
    <citation type="submission" date="2018-09" db="EMBL/GenBank/DDBJ databases">
        <authorList>
            <person name="Zhu H."/>
        </authorList>
    </citation>
    <scope>NUCLEOTIDE SEQUENCE [LARGE SCALE GENOMIC DNA]</scope>
    <source>
        <strain evidence="10 11">K1W22B-8</strain>
    </source>
</reference>
<protein>
    <recommendedName>
        <fullName evidence="8">Bcr/CflA family efflux transporter</fullName>
    </recommendedName>
</protein>
<name>A0A418WJN8_9PROT</name>
<dbReference type="EMBL" id="QYUK01000011">
    <property type="protein sequence ID" value="RJF90172.1"/>
    <property type="molecule type" value="Genomic_DNA"/>
</dbReference>
<keyword evidence="4" id="KW-1003">Cell membrane</keyword>
<dbReference type="InterPro" id="IPR011701">
    <property type="entry name" value="MFS"/>
</dbReference>
<feature type="transmembrane region" description="Helical" evidence="8">
    <location>
        <begin position="137"/>
        <end position="161"/>
    </location>
</feature>
<evidence type="ECO:0000256" key="2">
    <source>
        <dbReference type="ARBA" id="ARBA00006236"/>
    </source>
</evidence>
<evidence type="ECO:0000256" key="4">
    <source>
        <dbReference type="ARBA" id="ARBA00022475"/>
    </source>
</evidence>
<accession>A0A418WJN8</accession>
<feature type="transmembrane region" description="Helical" evidence="8">
    <location>
        <begin position="253"/>
        <end position="272"/>
    </location>
</feature>
<gene>
    <name evidence="10" type="ORF">D3874_24555</name>
</gene>
<feature type="transmembrane region" description="Helical" evidence="8">
    <location>
        <begin position="225"/>
        <end position="247"/>
    </location>
</feature>
<dbReference type="AlphaFoldDB" id="A0A418WJN8"/>
<feature type="transmembrane region" description="Helical" evidence="8">
    <location>
        <begin position="344"/>
        <end position="367"/>
    </location>
</feature>
<dbReference type="CDD" id="cd17320">
    <property type="entry name" value="MFS_MdfA_MDR_like"/>
    <property type="match status" value="1"/>
</dbReference>
<dbReference type="InterPro" id="IPR004812">
    <property type="entry name" value="Efflux_drug-R_Bcr/CmlA"/>
</dbReference>
<keyword evidence="5 8" id="KW-0812">Transmembrane</keyword>
<keyword evidence="3 8" id="KW-0813">Transport</keyword>
<evidence type="ECO:0000256" key="3">
    <source>
        <dbReference type="ARBA" id="ARBA00022448"/>
    </source>
</evidence>
<evidence type="ECO:0000313" key="10">
    <source>
        <dbReference type="EMBL" id="RJF90172.1"/>
    </source>
</evidence>
<keyword evidence="7 8" id="KW-0472">Membrane</keyword>
<dbReference type="PROSITE" id="PS50850">
    <property type="entry name" value="MFS"/>
    <property type="match status" value="1"/>
</dbReference>
<dbReference type="Gene3D" id="1.20.1720.10">
    <property type="entry name" value="Multidrug resistance protein D"/>
    <property type="match status" value="1"/>
</dbReference>
<evidence type="ECO:0000256" key="7">
    <source>
        <dbReference type="ARBA" id="ARBA00023136"/>
    </source>
</evidence>
<keyword evidence="11" id="KW-1185">Reference proteome</keyword>
<dbReference type="GO" id="GO:0005886">
    <property type="term" value="C:plasma membrane"/>
    <property type="evidence" value="ECO:0007669"/>
    <property type="project" value="UniProtKB-SubCell"/>
</dbReference>
<comment type="subcellular location">
    <subcellularLocation>
        <location evidence="8">Cell inner membrane</location>
        <topology evidence="8">Multi-pass membrane protein</topology>
    </subcellularLocation>
    <subcellularLocation>
        <location evidence="1">Cell membrane</location>
        <topology evidence="1">Multi-pass membrane protein</topology>
    </subcellularLocation>
</comment>
<dbReference type="InterPro" id="IPR020846">
    <property type="entry name" value="MFS_dom"/>
</dbReference>
<dbReference type="SUPFAM" id="SSF103473">
    <property type="entry name" value="MFS general substrate transporter"/>
    <property type="match status" value="1"/>
</dbReference>
<evidence type="ECO:0000256" key="1">
    <source>
        <dbReference type="ARBA" id="ARBA00004651"/>
    </source>
</evidence>
<dbReference type="Proteomes" id="UP000284605">
    <property type="component" value="Unassembled WGS sequence"/>
</dbReference>
<feature type="transmembrane region" description="Helical" evidence="8">
    <location>
        <begin position="78"/>
        <end position="98"/>
    </location>
</feature>
<evidence type="ECO:0000256" key="5">
    <source>
        <dbReference type="ARBA" id="ARBA00022692"/>
    </source>
</evidence>
<dbReference type="PANTHER" id="PTHR23502:SF132">
    <property type="entry name" value="POLYAMINE TRANSPORTER 2-RELATED"/>
    <property type="match status" value="1"/>
</dbReference>